<evidence type="ECO:0000256" key="4">
    <source>
        <dbReference type="ARBA" id="ARBA00023203"/>
    </source>
</evidence>
<organism evidence="9 10">
    <name type="scientific">Umbelopsis vinacea</name>
    <dbReference type="NCBI Taxonomy" id="44442"/>
    <lineage>
        <taxon>Eukaryota</taxon>
        <taxon>Fungi</taxon>
        <taxon>Fungi incertae sedis</taxon>
        <taxon>Mucoromycota</taxon>
        <taxon>Mucoromycotina</taxon>
        <taxon>Umbelopsidomycetes</taxon>
        <taxon>Umbelopsidales</taxon>
        <taxon>Umbelopsidaceae</taxon>
        <taxon>Umbelopsis</taxon>
    </lineage>
</organism>
<comment type="similarity">
    <text evidence="2">Belongs to the SLA2 family.</text>
</comment>
<dbReference type="Pfam" id="PF07651">
    <property type="entry name" value="ANTH"/>
    <property type="match status" value="1"/>
</dbReference>
<dbReference type="Gene3D" id="1.20.1410.10">
    <property type="entry name" value="I/LWEQ domain"/>
    <property type="match status" value="1"/>
</dbReference>
<dbReference type="EMBL" id="JAEPRA010000005">
    <property type="protein sequence ID" value="KAG2185300.1"/>
    <property type="molecule type" value="Genomic_DNA"/>
</dbReference>
<dbReference type="GO" id="GO:0043325">
    <property type="term" value="F:phosphatidylinositol-3,4-bisphosphate binding"/>
    <property type="evidence" value="ECO:0007669"/>
    <property type="project" value="TreeGrafter"/>
</dbReference>
<dbReference type="GO" id="GO:0051015">
    <property type="term" value="F:actin filament binding"/>
    <property type="evidence" value="ECO:0007669"/>
    <property type="project" value="TreeGrafter"/>
</dbReference>
<dbReference type="GO" id="GO:0007015">
    <property type="term" value="P:actin filament organization"/>
    <property type="evidence" value="ECO:0007669"/>
    <property type="project" value="TreeGrafter"/>
</dbReference>
<evidence type="ECO:0000256" key="5">
    <source>
        <dbReference type="SAM" id="Coils"/>
    </source>
</evidence>
<proteinExistence type="inferred from homology"/>
<keyword evidence="10" id="KW-1185">Reference proteome</keyword>
<dbReference type="Gene3D" id="1.25.40.90">
    <property type="match status" value="1"/>
</dbReference>
<accession>A0A8H7UJD1</accession>
<protein>
    <recommendedName>
        <fullName evidence="11">Cytoskeleton assembly control protein</fullName>
    </recommendedName>
</protein>
<dbReference type="InterPro" id="IPR011417">
    <property type="entry name" value="ANTH_dom"/>
</dbReference>
<dbReference type="PROSITE" id="PS50945">
    <property type="entry name" value="I_LWEQ"/>
    <property type="match status" value="1"/>
</dbReference>
<dbReference type="SUPFAM" id="SSF109885">
    <property type="entry name" value="I/LWEQ domain"/>
    <property type="match status" value="1"/>
</dbReference>
<feature type="compositionally biased region" description="Basic and acidic residues" evidence="6">
    <location>
        <begin position="315"/>
        <end position="326"/>
    </location>
</feature>
<comment type="subcellular location">
    <subcellularLocation>
        <location evidence="1">Cytoplasm</location>
    </subcellularLocation>
</comment>
<feature type="region of interest" description="Disordered" evidence="6">
    <location>
        <begin position="264"/>
        <end position="326"/>
    </location>
</feature>
<dbReference type="InterPro" id="IPR002558">
    <property type="entry name" value="ILWEQ_dom"/>
</dbReference>
<sequence>MSFHASRPSDRNAADQELSLTVKKATSPEETAPKQKHVRKCILYTYDFKTSASFWTALRVAPILSDEVQIFKALITVHKVIKDGYPVVLKDALREIPWLETCSRSISGEGSRGYGLLIRNYVQLIINKLNYHRIHPEFNGTFEYEEYISLKNIDDPNEGYETISDLMNLQDQIDQFQKVVFSHFRPTSNNECRIASLVPLVEESYGIYKFITSMLRAMYRRTESVGALEPLKQRYNAQHYALLRFYYECSNLKYLTSLISVPKLPQDPPSLEEADTPTLSKRTQRPATPPAAPSPEPVIDFWSQSQAKQQQEYEDQQRRLEQERLDEQRRQQQLALQQQRDFEEQQRLQAERARMQQEELMRQQMAMHAQGRAAELEREILAMRQQFEKDQMLLEQYDRRVKALENELNALNMHIQQRDASKDELIKSLQVETCLDQITMWKNKYEALAKLYSQLRQEHLELLGKYKQLQVKAQSSNEAQEKLDRMEADMRAKNLELADMIRERDRAKNDLTRMRGSQQDELDRLRRELRDSNARAEELGKNKGAEVTSLLARFNREKADLENALNEKQALIDEFLSQLELQQGEADRIRQEKDEEIAIMQAGMDDCLQQLADLQHRSGNKESGLQEKLDNLEYEQANKLNGILDNILTTCIQKINDGIFELEAPGQNGNENATPEFVLSTIEKASLGSVEFMSAFGKFWDGSNSGDYTVTISKTLSFAQAVVDVLVNAKGIGRLMAEDNDVQELITDIRESAEAGIQYFSTLRSGYLQRLPAAQRPEVIIHGDMQVQDALAKLSKRVEDLISAGTAKVNRMAEGEVGDLVEQEMSNAARAIEQATAKIQALLNKPSNPEFSSTDIQVHQLILNSVLVLTNAIANLIRCATASQQEIVSQGRGASSKAAFYKKNNRWTEGLISAAKSVAVATNLLVEAADGVISKTHSLEQLIVASNEVAAATAQLVAASRVKASFMSRTQERLEMAAKAVKDATSELVKQVKELVAKQVQDEGNKIDFNKLSVHDFKRQEMEQQVKILKLDSELVNARRVLAEMRRAGYHSMDTE</sequence>
<dbReference type="InterPro" id="IPR013809">
    <property type="entry name" value="ENTH"/>
</dbReference>
<evidence type="ECO:0000256" key="3">
    <source>
        <dbReference type="ARBA" id="ARBA00022490"/>
    </source>
</evidence>
<dbReference type="SMART" id="SM00307">
    <property type="entry name" value="ILWEQ"/>
    <property type="match status" value="1"/>
</dbReference>
<dbReference type="PANTHER" id="PTHR10407">
    <property type="entry name" value="HUNTINGTIN INTERACTING PROTEIN 1"/>
    <property type="match status" value="1"/>
</dbReference>
<dbReference type="GO" id="GO:0030136">
    <property type="term" value="C:clathrin-coated vesicle"/>
    <property type="evidence" value="ECO:0007669"/>
    <property type="project" value="TreeGrafter"/>
</dbReference>
<dbReference type="SUPFAM" id="SSF48464">
    <property type="entry name" value="ENTH/VHS domain"/>
    <property type="match status" value="1"/>
</dbReference>
<dbReference type="GO" id="GO:0032051">
    <property type="term" value="F:clathrin light chain binding"/>
    <property type="evidence" value="ECO:0007669"/>
    <property type="project" value="TreeGrafter"/>
</dbReference>
<evidence type="ECO:0000313" key="10">
    <source>
        <dbReference type="Proteomes" id="UP000612746"/>
    </source>
</evidence>
<dbReference type="GO" id="GO:0035615">
    <property type="term" value="F:clathrin adaptor activity"/>
    <property type="evidence" value="ECO:0007669"/>
    <property type="project" value="TreeGrafter"/>
</dbReference>
<dbReference type="Pfam" id="PF01608">
    <property type="entry name" value="I_LWEQ"/>
    <property type="match status" value="1"/>
</dbReference>
<reference evidence="9" key="1">
    <citation type="submission" date="2020-12" db="EMBL/GenBank/DDBJ databases">
        <title>Metabolic potential, ecology and presence of endohyphal bacteria is reflected in genomic diversity of Mucoromycotina.</title>
        <authorList>
            <person name="Muszewska A."/>
            <person name="Okrasinska A."/>
            <person name="Steczkiewicz K."/>
            <person name="Drgas O."/>
            <person name="Orlowska M."/>
            <person name="Perlinska-Lenart U."/>
            <person name="Aleksandrzak-Piekarczyk T."/>
            <person name="Szatraj K."/>
            <person name="Zielenkiewicz U."/>
            <person name="Pilsyk S."/>
            <person name="Malc E."/>
            <person name="Mieczkowski P."/>
            <person name="Kruszewska J.S."/>
            <person name="Biernat P."/>
            <person name="Pawlowska J."/>
        </authorList>
    </citation>
    <scope>NUCLEOTIDE SEQUENCE</scope>
    <source>
        <strain evidence="9">WA0000051536</strain>
    </source>
</reference>
<evidence type="ECO:0008006" key="11">
    <source>
        <dbReference type="Google" id="ProtNLM"/>
    </source>
</evidence>
<dbReference type="AlphaFoldDB" id="A0A8H7UJD1"/>
<evidence type="ECO:0000256" key="1">
    <source>
        <dbReference type="ARBA" id="ARBA00004496"/>
    </source>
</evidence>
<keyword evidence="3" id="KW-0963">Cytoplasm</keyword>
<dbReference type="GO" id="GO:0048268">
    <property type="term" value="P:clathrin coat assembly"/>
    <property type="evidence" value="ECO:0007669"/>
    <property type="project" value="TreeGrafter"/>
</dbReference>
<feature type="compositionally biased region" description="Pro residues" evidence="6">
    <location>
        <begin position="287"/>
        <end position="296"/>
    </location>
</feature>
<dbReference type="PROSITE" id="PS50942">
    <property type="entry name" value="ENTH"/>
    <property type="match status" value="1"/>
</dbReference>
<evidence type="ECO:0000313" key="9">
    <source>
        <dbReference type="EMBL" id="KAG2185300.1"/>
    </source>
</evidence>
<dbReference type="GO" id="GO:0080025">
    <property type="term" value="F:phosphatidylinositol-3,5-bisphosphate binding"/>
    <property type="evidence" value="ECO:0007669"/>
    <property type="project" value="TreeGrafter"/>
</dbReference>
<name>A0A8H7UJD1_9FUNG</name>
<dbReference type="InterPro" id="IPR035964">
    <property type="entry name" value="I/LWEQ_dom_sf"/>
</dbReference>
<feature type="domain" description="I/LWEQ" evidence="8">
    <location>
        <begin position="809"/>
        <end position="1053"/>
    </location>
</feature>
<dbReference type="GO" id="GO:0030479">
    <property type="term" value="C:actin cortical patch"/>
    <property type="evidence" value="ECO:0007669"/>
    <property type="project" value="TreeGrafter"/>
</dbReference>
<evidence type="ECO:0000256" key="6">
    <source>
        <dbReference type="SAM" id="MobiDB-lite"/>
    </source>
</evidence>
<dbReference type="GO" id="GO:0006897">
    <property type="term" value="P:endocytosis"/>
    <property type="evidence" value="ECO:0007669"/>
    <property type="project" value="InterPro"/>
</dbReference>
<dbReference type="Proteomes" id="UP000612746">
    <property type="component" value="Unassembled WGS sequence"/>
</dbReference>
<feature type="domain" description="ENTH" evidence="7">
    <location>
        <begin position="10"/>
        <end position="139"/>
    </location>
</feature>
<dbReference type="SMART" id="SM00273">
    <property type="entry name" value="ENTH"/>
    <property type="match status" value="1"/>
</dbReference>
<dbReference type="InterPro" id="IPR030224">
    <property type="entry name" value="Sla2_fam"/>
</dbReference>
<feature type="coiled-coil region" evidence="5">
    <location>
        <begin position="438"/>
        <end position="592"/>
    </location>
</feature>
<gene>
    <name evidence="9" type="ORF">INT44_002090</name>
</gene>
<dbReference type="OrthoDB" id="10262320at2759"/>
<evidence type="ECO:0000259" key="8">
    <source>
        <dbReference type="PROSITE" id="PS50945"/>
    </source>
</evidence>
<evidence type="ECO:0000259" key="7">
    <source>
        <dbReference type="PROSITE" id="PS50942"/>
    </source>
</evidence>
<keyword evidence="4" id="KW-0009">Actin-binding</keyword>
<dbReference type="PANTHER" id="PTHR10407:SF15">
    <property type="entry name" value="HUNTINGTIN INTERACTING PROTEIN 1"/>
    <property type="match status" value="1"/>
</dbReference>
<dbReference type="InterPro" id="IPR008942">
    <property type="entry name" value="ENTH_VHS"/>
</dbReference>
<comment type="caution">
    <text evidence="9">The sequence shown here is derived from an EMBL/GenBank/DDBJ whole genome shotgun (WGS) entry which is preliminary data.</text>
</comment>
<evidence type="ECO:0000256" key="2">
    <source>
        <dbReference type="ARBA" id="ARBA00010135"/>
    </source>
</evidence>
<feature type="region of interest" description="Disordered" evidence="6">
    <location>
        <begin position="1"/>
        <end position="31"/>
    </location>
</feature>
<keyword evidence="5" id="KW-0175">Coiled coil</keyword>